<evidence type="ECO:0000256" key="1">
    <source>
        <dbReference type="SAM" id="Phobius"/>
    </source>
</evidence>
<keyword evidence="1" id="KW-1133">Transmembrane helix</keyword>
<accession>A0A6C0EWE3</accession>
<keyword evidence="1" id="KW-0812">Transmembrane</keyword>
<keyword evidence="1" id="KW-0472">Membrane</keyword>
<reference evidence="2" key="1">
    <citation type="journal article" date="2020" name="Nature">
        <title>Giant virus diversity and host interactions through global metagenomics.</title>
        <authorList>
            <person name="Schulz F."/>
            <person name="Roux S."/>
            <person name="Paez-Espino D."/>
            <person name="Jungbluth S."/>
            <person name="Walsh D.A."/>
            <person name="Denef V.J."/>
            <person name="McMahon K.D."/>
            <person name="Konstantinidis K.T."/>
            <person name="Eloe-Fadrosh E.A."/>
            <person name="Kyrpides N.C."/>
            <person name="Woyke T."/>
        </authorList>
    </citation>
    <scope>NUCLEOTIDE SEQUENCE</scope>
    <source>
        <strain evidence="2">GVMAG-M-3300009161-30</strain>
    </source>
</reference>
<organism evidence="2">
    <name type="scientific">viral metagenome</name>
    <dbReference type="NCBI Taxonomy" id="1070528"/>
    <lineage>
        <taxon>unclassified sequences</taxon>
        <taxon>metagenomes</taxon>
        <taxon>organismal metagenomes</taxon>
    </lineage>
</organism>
<feature type="transmembrane region" description="Helical" evidence="1">
    <location>
        <begin position="202"/>
        <end position="221"/>
    </location>
</feature>
<dbReference type="AlphaFoldDB" id="A0A6C0EWE3"/>
<protein>
    <submittedName>
        <fullName evidence="2">Uncharacterized protein</fullName>
    </submittedName>
</protein>
<feature type="transmembrane region" description="Helical" evidence="1">
    <location>
        <begin position="23"/>
        <end position="40"/>
    </location>
</feature>
<proteinExistence type="predicted"/>
<evidence type="ECO:0000313" key="2">
    <source>
        <dbReference type="EMBL" id="QHT32560.1"/>
    </source>
</evidence>
<sequence length="262" mass="29119">MPYPSIEMLQNADLYAGYTKFKMYGLAIYFAFIVLSQFGINAKVIMDKCGGSVTQNIQTAALMTFIPWLFVFGGLIVVLIIFPGFKTAFSNVIGYFAVSSRANNVLTQLLNNTDISKKINDASKGDEVAKEGLQSAAEAIIKLCGNMSILINQIVPENFMDYWGMLTPLMKDEYKVAGSTASADLQKQLLDVVVLRDNIGEALWYIYTAILLTSIIQYNIVKRGCTKDLAAMEASHQQFLAQEEKDEAEKEKTQSMIYTTTN</sequence>
<name>A0A6C0EWE3_9ZZZZ</name>
<dbReference type="EMBL" id="MN738944">
    <property type="protein sequence ID" value="QHT32560.1"/>
    <property type="molecule type" value="Genomic_DNA"/>
</dbReference>
<feature type="transmembrane region" description="Helical" evidence="1">
    <location>
        <begin position="60"/>
        <end position="82"/>
    </location>
</feature>